<evidence type="ECO:0000256" key="4">
    <source>
        <dbReference type="ARBA" id="ARBA00022692"/>
    </source>
</evidence>
<dbReference type="Pfam" id="PF02417">
    <property type="entry name" value="Chromate_transp"/>
    <property type="match status" value="1"/>
</dbReference>
<dbReference type="GO" id="GO:0015109">
    <property type="term" value="F:chromate transmembrane transporter activity"/>
    <property type="evidence" value="ECO:0007669"/>
    <property type="project" value="InterPro"/>
</dbReference>
<dbReference type="RefSeq" id="WP_163985655.1">
    <property type="nucleotide sequence ID" value="NZ_WUEY01000002.1"/>
</dbReference>
<feature type="transmembrane region" description="Helical" evidence="7">
    <location>
        <begin position="172"/>
        <end position="190"/>
    </location>
</feature>
<keyword evidence="3" id="KW-1003">Cell membrane</keyword>
<reference evidence="8 9" key="1">
    <citation type="submission" date="2019-12" db="EMBL/GenBank/DDBJ databases">
        <title>Rhizobium genotypes associated with high levels of biological nitrogen fixation by grain legumes in a temperate-maritime cropping system.</title>
        <authorList>
            <person name="Maluk M."/>
            <person name="Francesc Ferrando Molina F."/>
            <person name="Lopez Del Egido L."/>
            <person name="Lafos M."/>
            <person name="Langarica-Fuentes A."/>
            <person name="Gebre Yohannes G."/>
            <person name="Young M.W."/>
            <person name="Martin P."/>
            <person name="Gantlett R."/>
            <person name="Kenicer G."/>
            <person name="Hawes C."/>
            <person name="Begg G.S."/>
            <person name="Quilliam R.S."/>
            <person name="Squire G.R."/>
            <person name="Poole P.S."/>
            <person name="Young P.W."/>
            <person name="Iannetta P.M."/>
            <person name="James E.K."/>
        </authorList>
    </citation>
    <scope>NUCLEOTIDE SEQUENCE [LARGE SCALE GENOMIC DNA]</scope>
    <source>
        <strain evidence="8 9">JHI1118</strain>
    </source>
</reference>
<keyword evidence="4 7" id="KW-0812">Transmembrane</keyword>
<dbReference type="Proteomes" id="UP000483035">
    <property type="component" value="Unassembled WGS sequence"/>
</dbReference>
<name>A0A6L9U3S1_9HYPH</name>
<evidence type="ECO:0000313" key="8">
    <source>
        <dbReference type="EMBL" id="NEI69242.1"/>
    </source>
</evidence>
<comment type="caution">
    <text evidence="8">The sequence shown here is derived from an EMBL/GenBank/DDBJ whole genome shotgun (WGS) entry which is preliminary data.</text>
</comment>
<evidence type="ECO:0000256" key="6">
    <source>
        <dbReference type="ARBA" id="ARBA00023136"/>
    </source>
</evidence>
<feature type="transmembrane region" description="Helical" evidence="7">
    <location>
        <begin position="89"/>
        <end position="113"/>
    </location>
</feature>
<keyword evidence="5 7" id="KW-1133">Transmembrane helix</keyword>
<gene>
    <name evidence="8" type="ORF">GR212_06605</name>
</gene>
<evidence type="ECO:0000256" key="5">
    <source>
        <dbReference type="ARBA" id="ARBA00022989"/>
    </source>
</evidence>
<dbReference type="AlphaFoldDB" id="A0A6L9U3S1"/>
<dbReference type="PROSITE" id="PS51257">
    <property type="entry name" value="PROKAR_LIPOPROTEIN"/>
    <property type="match status" value="1"/>
</dbReference>
<dbReference type="GO" id="GO:0005886">
    <property type="term" value="C:plasma membrane"/>
    <property type="evidence" value="ECO:0007669"/>
    <property type="project" value="UniProtKB-SubCell"/>
</dbReference>
<dbReference type="EMBL" id="WUEY01000002">
    <property type="protein sequence ID" value="NEI69242.1"/>
    <property type="molecule type" value="Genomic_DNA"/>
</dbReference>
<evidence type="ECO:0000256" key="1">
    <source>
        <dbReference type="ARBA" id="ARBA00004651"/>
    </source>
</evidence>
<dbReference type="InterPro" id="IPR052518">
    <property type="entry name" value="CHR_Transporter"/>
</dbReference>
<evidence type="ECO:0000256" key="3">
    <source>
        <dbReference type="ARBA" id="ARBA00022475"/>
    </source>
</evidence>
<evidence type="ECO:0000313" key="9">
    <source>
        <dbReference type="Proteomes" id="UP000483035"/>
    </source>
</evidence>
<evidence type="ECO:0000256" key="2">
    <source>
        <dbReference type="ARBA" id="ARBA00005262"/>
    </source>
</evidence>
<dbReference type="PANTHER" id="PTHR43663">
    <property type="entry name" value="CHROMATE TRANSPORT PROTEIN-RELATED"/>
    <property type="match status" value="1"/>
</dbReference>
<organism evidence="8 9">
    <name type="scientific">Rhizobium lusitanum</name>
    <dbReference type="NCBI Taxonomy" id="293958"/>
    <lineage>
        <taxon>Bacteria</taxon>
        <taxon>Pseudomonadati</taxon>
        <taxon>Pseudomonadota</taxon>
        <taxon>Alphaproteobacteria</taxon>
        <taxon>Hyphomicrobiales</taxon>
        <taxon>Rhizobiaceae</taxon>
        <taxon>Rhizobium/Agrobacterium group</taxon>
        <taxon>Rhizobium</taxon>
    </lineage>
</organism>
<proteinExistence type="inferred from homology"/>
<dbReference type="PANTHER" id="PTHR43663:SF1">
    <property type="entry name" value="CHROMATE TRANSPORTER"/>
    <property type="match status" value="1"/>
</dbReference>
<accession>A0A6L9U3S1</accession>
<evidence type="ECO:0000256" key="7">
    <source>
        <dbReference type="SAM" id="Phobius"/>
    </source>
</evidence>
<comment type="similarity">
    <text evidence="2">Belongs to the chromate ion transporter (CHR) (TC 2.A.51) family.</text>
</comment>
<keyword evidence="6 7" id="KW-0472">Membrane</keyword>
<protein>
    <submittedName>
        <fullName evidence="8">Chromate transporter</fullName>
    </submittedName>
</protein>
<feature type="transmembrane region" description="Helical" evidence="7">
    <location>
        <begin position="119"/>
        <end position="136"/>
    </location>
</feature>
<feature type="transmembrane region" description="Helical" evidence="7">
    <location>
        <begin position="148"/>
        <end position="166"/>
    </location>
</feature>
<sequence length="195" mass="20361">MTEKAYPPAAAAAPTSPPTLWQLFSSCAKISVSSFGGAVSAMIRVEFVVAKQWVAEADFLEGLALAQTLPGVNVVNLSLWLGYSLRGTIGAIVAVFGSILPPAIIIVAASAFIHRISGIPLVTQLLAGVAAAALGFSLNMGIRAARHALADILSLLVFAATIVASLAQVPLVFIVCLLGPLNIGLAYWKLRREQR</sequence>
<dbReference type="InterPro" id="IPR003370">
    <property type="entry name" value="Chromate_transpt"/>
</dbReference>
<comment type="subcellular location">
    <subcellularLocation>
        <location evidence="1">Cell membrane</location>
        <topology evidence="1">Multi-pass membrane protein</topology>
    </subcellularLocation>
</comment>